<dbReference type="Proteomes" id="UP000310065">
    <property type="component" value="Chromosome L1"/>
</dbReference>
<dbReference type="RefSeq" id="WP_138488866.1">
    <property type="nucleotide sequence ID" value="NZ_BAAFGY010000020.1"/>
</dbReference>
<reference evidence="1 2" key="1">
    <citation type="submission" date="2019-05" db="EMBL/GenBank/DDBJ databases">
        <title>Complete genome sequence of Pseudoalteromonas sp. 16-SW-7(T) isolated from the Okhotsk Sea, Russia.</title>
        <authorList>
            <person name="Nguyen T.H."/>
            <person name="Nedashkovskaya O.I."/>
            <person name="Kim S.-G."/>
        </authorList>
    </citation>
    <scope>NUCLEOTIDE SEQUENCE [LARGE SCALE GENOMIC DNA]</scope>
    <source>
        <strain evidence="1 2">16-SW-7</strain>
    </source>
</reference>
<sequence length="63" mass="6991">MNILFAAKQLKPAPRAIHVRENQHGKSPSKLSHLSPMAVQHNVFESISSQEQTLECVVVLSNN</sequence>
<evidence type="ECO:0000313" key="2">
    <source>
        <dbReference type="Proteomes" id="UP000310065"/>
    </source>
</evidence>
<dbReference type="EMBL" id="CP040558">
    <property type="protein sequence ID" value="QCU73848.1"/>
    <property type="molecule type" value="Genomic_DNA"/>
</dbReference>
<accession>A0A4P9J0A2</accession>
<name>A0A4P9J0A2_9GAMM</name>
<dbReference type="AlphaFoldDB" id="A0A4P9J0A2"/>
<gene>
    <name evidence="1" type="ORF">FFU37_05000</name>
</gene>
<evidence type="ECO:0000313" key="1">
    <source>
        <dbReference type="EMBL" id="QCU73848.1"/>
    </source>
</evidence>
<proteinExistence type="predicted"/>
<protein>
    <submittedName>
        <fullName evidence="1">Uncharacterized protein</fullName>
    </submittedName>
</protein>
<organism evidence="1 2">
    <name type="scientific">Pseudoalteromonas distincta</name>
    <dbReference type="NCBI Taxonomy" id="77608"/>
    <lineage>
        <taxon>Bacteria</taxon>
        <taxon>Pseudomonadati</taxon>
        <taxon>Pseudomonadota</taxon>
        <taxon>Gammaproteobacteria</taxon>
        <taxon>Alteromonadales</taxon>
        <taxon>Pseudoalteromonadaceae</taxon>
        <taxon>Pseudoalteromonas</taxon>
    </lineage>
</organism>
<dbReference type="KEGG" id="pdv:FFU37_05000"/>
<dbReference type="GeneID" id="88774998"/>